<dbReference type="InterPro" id="IPR016667">
    <property type="entry name" value="Caps_polysacc_synth_CpsB/CapC"/>
</dbReference>
<dbReference type="PANTHER" id="PTHR39181:SF1">
    <property type="entry name" value="TYROSINE-PROTEIN PHOSPHATASE YWQE"/>
    <property type="match status" value="1"/>
</dbReference>
<organism evidence="6 7">
    <name type="scientific">Halobacillus campisalis</name>
    <dbReference type="NCBI Taxonomy" id="435909"/>
    <lineage>
        <taxon>Bacteria</taxon>
        <taxon>Bacillati</taxon>
        <taxon>Bacillota</taxon>
        <taxon>Bacilli</taxon>
        <taxon>Bacillales</taxon>
        <taxon>Bacillaceae</taxon>
        <taxon>Halobacillus</taxon>
    </lineage>
</organism>
<comment type="catalytic activity">
    <reaction evidence="4 5">
        <text>O-phospho-L-tyrosyl-[protein] + H2O = L-tyrosyl-[protein] + phosphate</text>
        <dbReference type="Rhea" id="RHEA:10684"/>
        <dbReference type="Rhea" id="RHEA-COMP:10136"/>
        <dbReference type="Rhea" id="RHEA-COMP:20101"/>
        <dbReference type="ChEBI" id="CHEBI:15377"/>
        <dbReference type="ChEBI" id="CHEBI:43474"/>
        <dbReference type="ChEBI" id="CHEBI:46858"/>
        <dbReference type="ChEBI" id="CHEBI:61978"/>
        <dbReference type="EC" id="3.1.3.48"/>
    </reaction>
</comment>
<dbReference type="Pfam" id="PF19567">
    <property type="entry name" value="CpsB_CapC"/>
    <property type="match status" value="1"/>
</dbReference>
<evidence type="ECO:0000256" key="3">
    <source>
        <dbReference type="ARBA" id="ARBA00022912"/>
    </source>
</evidence>
<dbReference type="EC" id="3.1.3.48" evidence="5"/>
<dbReference type="Proteomes" id="UP001596494">
    <property type="component" value="Unassembled WGS sequence"/>
</dbReference>
<keyword evidence="2 5" id="KW-0378">Hydrolase</keyword>
<protein>
    <recommendedName>
        <fullName evidence="5">Tyrosine-protein phosphatase</fullName>
        <ecNumber evidence="5">3.1.3.48</ecNumber>
    </recommendedName>
</protein>
<name>A0ABW2JZI1_9BACI</name>
<dbReference type="SUPFAM" id="SSF89550">
    <property type="entry name" value="PHP domain-like"/>
    <property type="match status" value="1"/>
</dbReference>
<proteinExistence type="inferred from homology"/>
<dbReference type="RefSeq" id="WP_289216069.1">
    <property type="nucleotide sequence ID" value="NZ_JAPVRC010000005.1"/>
</dbReference>
<keyword evidence="7" id="KW-1185">Reference proteome</keyword>
<accession>A0ABW2JZI1</accession>
<dbReference type="InterPro" id="IPR016195">
    <property type="entry name" value="Pol/histidinol_Pase-like"/>
</dbReference>
<reference evidence="7" key="1">
    <citation type="journal article" date="2019" name="Int. J. Syst. Evol. Microbiol.">
        <title>The Global Catalogue of Microorganisms (GCM) 10K type strain sequencing project: providing services to taxonomists for standard genome sequencing and annotation.</title>
        <authorList>
            <consortium name="The Broad Institute Genomics Platform"/>
            <consortium name="The Broad Institute Genome Sequencing Center for Infectious Disease"/>
            <person name="Wu L."/>
            <person name="Ma J."/>
        </authorList>
    </citation>
    <scope>NUCLEOTIDE SEQUENCE [LARGE SCALE GENOMIC DNA]</scope>
    <source>
        <strain evidence="7">CCUG 73951</strain>
    </source>
</reference>
<evidence type="ECO:0000256" key="4">
    <source>
        <dbReference type="ARBA" id="ARBA00051722"/>
    </source>
</evidence>
<keyword evidence="3 5" id="KW-0904">Protein phosphatase</keyword>
<dbReference type="Gene3D" id="3.20.20.140">
    <property type="entry name" value="Metal-dependent hydrolases"/>
    <property type="match status" value="1"/>
</dbReference>
<comment type="similarity">
    <text evidence="1 5">Belongs to the metallo-dependent hydrolases superfamily. CpsB/CapC family.</text>
</comment>
<comment type="caution">
    <text evidence="6">The sequence shown here is derived from an EMBL/GenBank/DDBJ whole genome shotgun (WGS) entry which is preliminary data.</text>
</comment>
<evidence type="ECO:0000313" key="7">
    <source>
        <dbReference type="Proteomes" id="UP001596494"/>
    </source>
</evidence>
<sequence>MIDLHSHILSGVDDGAQSLEESMAMAEAALQEGMDTLTATPHHLNGAYVNDKPIILKKVKDLNNELQKRKMELTVLPGQLTRLHGDLLDGLKNGTILTLNRTSPYVLIELPRDHVPQYTSPLLFNMQMEGYQPIIANPERNEYIQKHPNVLYTLVKNGAYSQVTAASLCGKHGRTARKLANQLIEAGLAHVIASDIHQLKKKKGFYMKEAYRQIEKVHGSSVVYTFMENAHYVIEGEALITDPPEHVIKNKNFSIF</sequence>
<gene>
    <name evidence="6" type="ORF">ACFQMN_00200</name>
</gene>
<evidence type="ECO:0000256" key="2">
    <source>
        <dbReference type="ARBA" id="ARBA00022801"/>
    </source>
</evidence>
<dbReference type="EMBL" id="JBHTBY010000001">
    <property type="protein sequence ID" value="MFC7319300.1"/>
    <property type="molecule type" value="Genomic_DNA"/>
</dbReference>
<dbReference type="PIRSF" id="PIRSF016557">
    <property type="entry name" value="Caps_synth_CpsB"/>
    <property type="match status" value="1"/>
</dbReference>
<evidence type="ECO:0000313" key="6">
    <source>
        <dbReference type="EMBL" id="MFC7319300.1"/>
    </source>
</evidence>
<dbReference type="PANTHER" id="PTHR39181">
    <property type="entry name" value="TYROSINE-PROTEIN PHOSPHATASE YWQE"/>
    <property type="match status" value="1"/>
</dbReference>
<evidence type="ECO:0000256" key="1">
    <source>
        <dbReference type="ARBA" id="ARBA00005750"/>
    </source>
</evidence>
<evidence type="ECO:0000256" key="5">
    <source>
        <dbReference type="PIRNR" id="PIRNR016557"/>
    </source>
</evidence>